<comment type="cofactor">
    <cofactor evidence="16">
        <name>[2Fe-2S] cluster</name>
        <dbReference type="ChEBI" id="CHEBI:190135"/>
    </cofactor>
    <text evidence="16">Binds 1 [2Fe-2S] cluster. The cluster is coordinated with 3 cysteines and 1 arginine.</text>
</comment>
<dbReference type="Pfam" id="PF06968">
    <property type="entry name" value="BATS"/>
    <property type="match status" value="1"/>
</dbReference>
<dbReference type="SMART" id="SM00729">
    <property type="entry name" value="Elp3"/>
    <property type="match status" value="1"/>
</dbReference>
<dbReference type="InterPro" id="IPR013785">
    <property type="entry name" value="Aldolase_TIM"/>
</dbReference>
<evidence type="ECO:0000256" key="5">
    <source>
        <dbReference type="ARBA" id="ARBA00022485"/>
    </source>
</evidence>
<gene>
    <name evidence="16 19" type="primary">bioB</name>
    <name evidence="19" type="ORF">E4K67_16045</name>
</gene>
<evidence type="ECO:0000256" key="15">
    <source>
        <dbReference type="ARBA" id="ARBA00070199"/>
    </source>
</evidence>
<dbReference type="HAMAP" id="MF_01694">
    <property type="entry name" value="BioB"/>
    <property type="match status" value="1"/>
</dbReference>
<dbReference type="RefSeq" id="WP_135548436.1">
    <property type="nucleotide sequence ID" value="NZ_SPQQ01000005.1"/>
</dbReference>
<evidence type="ECO:0000256" key="10">
    <source>
        <dbReference type="ARBA" id="ARBA00022756"/>
    </source>
</evidence>
<feature type="binding site" evidence="16 17">
    <location>
        <position position="62"/>
    </location>
    <ligand>
        <name>[4Fe-4S] cluster</name>
        <dbReference type="ChEBI" id="CHEBI:49883"/>
        <note>4Fe-4S-S-AdoMet</note>
    </ligand>
</feature>
<dbReference type="EMBL" id="SPQQ01000005">
    <property type="protein sequence ID" value="TGE37349.1"/>
    <property type="molecule type" value="Genomic_DNA"/>
</dbReference>
<keyword evidence="5 16" id="KW-0004">4Fe-4S</keyword>
<evidence type="ECO:0000256" key="12">
    <source>
        <dbReference type="ARBA" id="ARBA00023014"/>
    </source>
</evidence>
<dbReference type="SMART" id="SM00876">
    <property type="entry name" value="BATS"/>
    <property type="match status" value="1"/>
</dbReference>
<evidence type="ECO:0000256" key="8">
    <source>
        <dbReference type="ARBA" id="ARBA00022714"/>
    </source>
</evidence>
<comment type="catalytic activity">
    <reaction evidence="13 16">
        <text>(4R,5S)-dethiobiotin + (sulfur carrier)-SH + 2 reduced [2Fe-2S]-[ferredoxin] + 2 S-adenosyl-L-methionine = (sulfur carrier)-H + biotin + 2 5'-deoxyadenosine + 2 L-methionine + 2 oxidized [2Fe-2S]-[ferredoxin]</text>
        <dbReference type="Rhea" id="RHEA:22060"/>
        <dbReference type="Rhea" id="RHEA-COMP:10000"/>
        <dbReference type="Rhea" id="RHEA-COMP:10001"/>
        <dbReference type="Rhea" id="RHEA-COMP:14737"/>
        <dbReference type="Rhea" id="RHEA-COMP:14739"/>
        <dbReference type="ChEBI" id="CHEBI:17319"/>
        <dbReference type="ChEBI" id="CHEBI:29917"/>
        <dbReference type="ChEBI" id="CHEBI:33737"/>
        <dbReference type="ChEBI" id="CHEBI:33738"/>
        <dbReference type="ChEBI" id="CHEBI:57586"/>
        <dbReference type="ChEBI" id="CHEBI:57844"/>
        <dbReference type="ChEBI" id="CHEBI:59789"/>
        <dbReference type="ChEBI" id="CHEBI:64428"/>
        <dbReference type="ChEBI" id="CHEBI:149473"/>
        <dbReference type="EC" id="2.8.1.6"/>
    </reaction>
</comment>
<evidence type="ECO:0000256" key="16">
    <source>
        <dbReference type="HAMAP-Rule" id="MF_01694"/>
    </source>
</evidence>
<feature type="binding site" evidence="16 17">
    <location>
        <position position="69"/>
    </location>
    <ligand>
        <name>[4Fe-4S] cluster</name>
        <dbReference type="ChEBI" id="CHEBI:49883"/>
        <note>4Fe-4S-S-AdoMet</note>
    </ligand>
</feature>
<comment type="pathway">
    <text evidence="1 16">Cofactor biosynthesis; biotin biosynthesis; biotin from 7,8-diaminononanoate: step 2/2.</text>
</comment>
<name>A0A4Z0R4G1_9FIRM</name>
<dbReference type="UniPathway" id="UPA00078">
    <property type="reaction ID" value="UER00162"/>
</dbReference>
<feature type="binding site" evidence="16 17">
    <location>
        <position position="66"/>
    </location>
    <ligand>
        <name>[4Fe-4S] cluster</name>
        <dbReference type="ChEBI" id="CHEBI:49883"/>
        <note>4Fe-4S-S-AdoMet</note>
    </ligand>
</feature>
<dbReference type="InterPro" id="IPR058240">
    <property type="entry name" value="rSAM_sf"/>
</dbReference>
<comment type="function">
    <text evidence="14 16">Catalyzes the conversion of dethiobiotin (DTB) to biotin by the insertion of a sulfur atom into dethiobiotin via a radical-based mechanism.</text>
</comment>
<feature type="binding site" evidence="16 17">
    <location>
        <position position="106"/>
    </location>
    <ligand>
        <name>[2Fe-2S] cluster</name>
        <dbReference type="ChEBI" id="CHEBI:190135"/>
    </ligand>
</feature>
<dbReference type="GO" id="GO:0051537">
    <property type="term" value="F:2 iron, 2 sulfur cluster binding"/>
    <property type="evidence" value="ECO:0007669"/>
    <property type="project" value="UniProtKB-KW"/>
</dbReference>
<dbReference type="PANTHER" id="PTHR22976">
    <property type="entry name" value="BIOTIN SYNTHASE"/>
    <property type="match status" value="1"/>
</dbReference>
<dbReference type="FunFam" id="3.20.20.70:FF:000026">
    <property type="entry name" value="Biotin synthase"/>
    <property type="match status" value="1"/>
</dbReference>
<dbReference type="SFLD" id="SFLDG01278">
    <property type="entry name" value="biotin_synthase_like"/>
    <property type="match status" value="1"/>
</dbReference>
<dbReference type="SFLD" id="SFLDG01060">
    <property type="entry name" value="BATS_domain_containing"/>
    <property type="match status" value="1"/>
</dbReference>
<dbReference type="PROSITE" id="PS51918">
    <property type="entry name" value="RADICAL_SAM"/>
    <property type="match status" value="1"/>
</dbReference>
<dbReference type="GO" id="GO:0009102">
    <property type="term" value="P:biotin biosynthetic process"/>
    <property type="evidence" value="ECO:0007669"/>
    <property type="project" value="UniProtKB-UniRule"/>
</dbReference>
<comment type="subunit">
    <text evidence="3 16">Homodimer.</text>
</comment>
<evidence type="ECO:0000256" key="4">
    <source>
        <dbReference type="ARBA" id="ARBA00012236"/>
    </source>
</evidence>
<keyword evidence="8 16" id="KW-0001">2Fe-2S</keyword>
<dbReference type="PANTHER" id="PTHR22976:SF2">
    <property type="entry name" value="BIOTIN SYNTHASE, MITOCHONDRIAL"/>
    <property type="match status" value="1"/>
</dbReference>
<evidence type="ECO:0000256" key="9">
    <source>
        <dbReference type="ARBA" id="ARBA00022723"/>
    </source>
</evidence>
<keyword evidence="12 16" id="KW-0411">Iron-sulfur</keyword>
<evidence type="ECO:0000256" key="7">
    <source>
        <dbReference type="ARBA" id="ARBA00022691"/>
    </source>
</evidence>
<evidence type="ECO:0000313" key="19">
    <source>
        <dbReference type="EMBL" id="TGE37349.1"/>
    </source>
</evidence>
<dbReference type="PIRSF" id="PIRSF001619">
    <property type="entry name" value="Biotin_synth"/>
    <property type="match status" value="1"/>
</dbReference>
<dbReference type="Proteomes" id="UP000298460">
    <property type="component" value="Unassembled WGS sequence"/>
</dbReference>
<dbReference type="EC" id="2.8.1.6" evidence="4 16"/>
<evidence type="ECO:0000259" key="18">
    <source>
        <dbReference type="PROSITE" id="PS51918"/>
    </source>
</evidence>
<evidence type="ECO:0000256" key="2">
    <source>
        <dbReference type="ARBA" id="ARBA00010765"/>
    </source>
</evidence>
<dbReference type="SFLD" id="SFLDS00029">
    <property type="entry name" value="Radical_SAM"/>
    <property type="match status" value="1"/>
</dbReference>
<evidence type="ECO:0000256" key="14">
    <source>
        <dbReference type="ARBA" id="ARBA00057568"/>
    </source>
</evidence>
<evidence type="ECO:0000256" key="17">
    <source>
        <dbReference type="PIRSR" id="PIRSR001619-1"/>
    </source>
</evidence>
<keyword evidence="6 16" id="KW-0808">Transferase</keyword>
<feature type="domain" description="Radical SAM core" evidence="18">
    <location>
        <begin position="44"/>
        <end position="273"/>
    </location>
</feature>
<dbReference type="Gene3D" id="3.20.20.70">
    <property type="entry name" value="Aldolase class I"/>
    <property type="match status" value="1"/>
</dbReference>
<dbReference type="GO" id="GO:0005506">
    <property type="term" value="F:iron ion binding"/>
    <property type="evidence" value="ECO:0007669"/>
    <property type="project" value="UniProtKB-UniRule"/>
</dbReference>
<feature type="binding site" evidence="16 17">
    <location>
        <position position="198"/>
    </location>
    <ligand>
        <name>[2Fe-2S] cluster</name>
        <dbReference type="ChEBI" id="CHEBI:190135"/>
    </ligand>
</feature>
<comment type="similarity">
    <text evidence="2 16">Belongs to the radical SAM superfamily. Biotin synthase family.</text>
</comment>
<dbReference type="InterPro" id="IPR010722">
    <property type="entry name" value="BATS_dom"/>
</dbReference>
<evidence type="ECO:0000256" key="13">
    <source>
        <dbReference type="ARBA" id="ARBA00051157"/>
    </source>
</evidence>
<organism evidence="19 20">
    <name type="scientific">Desulfosporosinus fructosivorans</name>
    <dbReference type="NCBI Taxonomy" id="2018669"/>
    <lineage>
        <taxon>Bacteria</taxon>
        <taxon>Bacillati</taxon>
        <taxon>Bacillota</taxon>
        <taxon>Clostridia</taxon>
        <taxon>Eubacteriales</taxon>
        <taxon>Desulfitobacteriaceae</taxon>
        <taxon>Desulfosporosinus</taxon>
    </lineage>
</organism>
<reference evidence="19 20" key="1">
    <citation type="submission" date="2019-03" db="EMBL/GenBank/DDBJ databases">
        <title>Draft Genome Sequence of Desulfosporosinus fructosivorans Strain 63.6F, Isolated from Marine Sediment in the Baltic Sea.</title>
        <authorList>
            <person name="Hausmann B."/>
            <person name="Vandieken V."/>
            <person name="Pjevac P."/>
            <person name="Schreck K."/>
            <person name="Herbold C.W."/>
            <person name="Loy A."/>
        </authorList>
    </citation>
    <scope>NUCLEOTIDE SEQUENCE [LARGE SCALE GENOMIC DNA]</scope>
    <source>
        <strain evidence="19 20">63.6F</strain>
    </source>
</reference>
<evidence type="ECO:0000256" key="3">
    <source>
        <dbReference type="ARBA" id="ARBA00011738"/>
    </source>
</evidence>
<keyword evidence="11 16" id="KW-0408">Iron</keyword>
<dbReference type="AlphaFoldDB" id="A0A4Z0R4G1"/>
<dbReference type="Pfam" id="PF04055">
    <property type="entry name" value="Radical_SAM"/>
    <property type="match status" value="1"/>
</dbReference>
<keyword evidence="20" id="KW-1185">Reference proteome</keyword>
<proteinExistence type="inferred from homology"/>
<comment type="cofactor">
    <cofactor evidence="17">
        <name>[2Fe-2S] cluster</name>
        <dbReference type="ChEBI" id="CHEBI:190135"/>
    </cofactor>
    <text evidence="17">Binds 1 [2Fe-2S] cluster. The cluster is coordinated with 3 cysteines and 1 arginine.</text>
</comment>
<dbReference type="GO" id="GO:0051539">
    <property type="term" value="F:4 iron, 4 sulfur cluster binding"/>
    <property type="evidence" value="ECO:0007669"/>
    <property type="project" value="UniProtKB-KW"/>
</dbReference>
<keyword evidence="10 16" id="KW-0093">Biotin biosynthesis</keyword>
<comment type="caution">
    <text evidence="19">The sequence shown here is derived from an EMBL/GenBank/DDBJ whole genome shotgun (WGS) entry which is preliminary data.</text>
</comment>
<dbReference type="InterPro" id="IPR006638">
    <property type="entry name" value="Elp3/MiaA/NifB-like_rSAM"/>
</dbReference>
<dbReference type="OrthoDB" id="9786826at2"/>
<protein>
    <recommendedName>
        <fullName evidence="15 16">Biotin synthase</fullName>
        <ecNumber evidence="4 16">2.8.1.6</ecNumber>
    </recommendedName>
</protein>
<dbReference type="InterPro" id="IPR002684">
    <property type="entry name" value="Biotin_synth/BioAB"/>
</dbReference>
<evidence type="ECO:0000256" key="6">
    <source>
        <dbReference type="ARBA" id="ARBA00022679"/>
    </source>
</evidence>
<comment type="cofactor">
    <cofactor evidence="16 17">
        <name>[4Fe-4S] cluster</name>
        <dbReference type="ChEBI" id="CHEBI:49883"/>
    </cofactor>
    <text evidence="16 17">Binds 1 [4Fe-4S] cluster. The cluster is coordinated with 3 cysteines and an exchangeable S-adenosyl-L-methionine.</text>
</comment>
<accession>A0A4Z0R4G1</accession>
<dbReference type="SUPFAM" id="SSF102114">
    <property type="entry name" value="Radical SAM enzymes"/>
    <property type="match status" value="1"/>
</dbReference>
<dbReference type="GO" id="GO:0004076">
    <property type="term" value="F:biotin synthase activity"/>
    <property type="evidence" value="ECO:0007669"/>
    <property type="project" value="UniProtKB-UniRule"/>
</dbReference>
<dbReference type="InterPro" id="IPR024177">
    <property type="entry name" value="Biotin_synthase"/>
</dbReference>
<feature type="binding site" evidence="16 17">
    <location>
        <position position="268"/>
    </location>
    <ligand>
        <name>[2Fe-2S] cluster</name>
        <dbReference type="ChEBI" id="CHEBI:190135"/>
    </ligand>
</feature>
<evidence type="ECO:0000313" key="20">
    <source>
        <dbReference type="Proteomes" id="UP000298460"/>
    </source>
</evidence>
<keyword evidence="9 16" id="KW-0479">Metal-binding</keyword>
<dbReference type="InterPro" id="IPR007197">
    <property type="entry name" value="rSAM"/>
</dbReference>
<sequence length="321" mass="35696">MSYIQSLKNNVINGYRITKVEALLLYDWPLDELLVLANEIRQVLSKNSFDICTIINGKSGNCSEDCKYCAQSVNYKACVEDYSLLCEEEILKCALSNYQKGVLRFSVVTSGRSLNNHELLDICSTYKSIKEKCNLSLCASHGLLTYEQFKLLKKAGVTRYHCNLETSRRFFPNICTTHTYDDKITAIKNAQQVGFEICSGGIMGLGEEFEDRVDMVMDLRALGVRSIPVNILNPIKGTPLEHNPMLSDEEVLRTIAVFRFIIPDGAIRLAGGRGLLADKGKRAFLSGANAAITGDMLTTSGISIKEDIEIISDCGYKVQML</sequence>
<evidence type="ECO:0000256" key="1">
    <source>
        <dbReference type="ARBA" id="ARBA00004942"/>
    </source>
</evidence>
<evidence type="ECO:0000256" key="11">
    <source>
        <dbReference type="ARBA" id="ARBA00023004"/>
    </source>
</evidence>
<dbReference type="CDD" id="cd01335">
    <property type="entry name" value="Radical_SAM"/>
    <property type="match status" value="1"/>
</dbReference>
<dbReference type="NCBIfam" id="TIGR00433">
    <property type="entry name" value="bioB"/>
    <property type="match status" value="1"/>
</dbReference>
<feature type="binding site" evidence="16 17">
    <location>
        <position position="138"/>
    </location>
    <ligand>
        <name>[2Fe-2S] cluster</name>
        <dbReference type="ChEBI" id="CHEBI:190135"/>
    </ligand>
</feature>
<keyword evidence="7 16" id="KW-0949">S-adenosyl-L-methionine</keyword>